<feature type="compositionally biased region" description="Basic and acidic residues" evidence="1">
    <location>
        <begin position="194"/>
        <end position="210"/>
    </location>
</feature>
<evidence type="ECO:0000313" key="3">
    <source>
        <dbReference type="EMBL" id="KZT39193.1"/>
    </source>
</evidence>
<accession>A0A166E484</accession>
<keyword evidence="2" id="KW-0812">Transmembrane</keyword>
<evidence type="ECO:0008006" key="5">
    <source>
        <dbReference type="Google" id="ProtNLM"/>
    </source>
</evidence>
<evidence type="ECO:0000256" key="1">
    <source>
        <dbReference type="SAM" id="MobiDB-lite"/>
    </source>
</evidence>
<gene>
    <name evidence="3" type="ORF">SISSUDRAFT_1099357</name>
</gene>
<feature type="transmembrane region" description="Helical" evidence="2">
    <location>
        <begin position="30"/>
        <end position="49"/>
    </location>
</feature>
<sequence length="210" mass="23830">MAQSILRTRNQVEVAILYLIIFVQLRTLPYFSYLIISACAFITGLVSPVKVIRLDYAFFCIISDNTFSAIMNLNMIILASATIICQAALLIVLLKRRKASRKLGIKSVLDTSQILRISIFNLWELLGSVQRRIGNVFKITYLEDKVPLSVFLIFASQKDILKCWYHSFCTMTALPRDKSCPEHYQSEPTTLVGSDKDYLSSTDENRTEAA</sequence>
<keyword evidence="4" id="KW-1185">Reference proteome</keyword>
<dbReference type="OrthoDB" id="3046318at2759"/>
<keyword evidence="2" id="KW-0472">Membrane</keyword>
<reference evidence="3 4" key="1">
    <citation type="journal article" date="2016" name="Mol. Biol. Evol.">
        <title>Comparative Genomics of Early-Diverging Mushroom-Forming Fungi Provides Insights into the Origins of Lignocellulose Decay Capabilities.</title>
        <authorList>
            <person name="Nagy L.G."/>
            <person name="Riley R."/>
            <person name="Tritt A."/>
            <person name="Adam C."/>
            <person name="Daum C."/>
            <person name="Floudas D."/>
            <person name="Sun H."/>
            <person name="Yadav J.S."/>
            <person name="Pangilinan J."/>
            <person name="Larsson K.H."/>
            <person name="Matsuura K."/>
            <person name="Barry K."/>
            <person name="Labutti K."/>
            <person name="Kuo R."/>
            <person name="Ohm R.A."/>
            <person name="Bhattacharya S.S."/>
            <person name="Shirouzu T."/>
            <person name="Yoshinaga Y."/>
            <person name="Martin F.M."/>
            <person name="Grigoriev I.V."/>
            <person name="Hibbett D.S."/>
        </authorList>
    </citation>
    <scope>NUCLEOTIDE SEQUENCE [LARGE SCALE GENOMIC DNA]</scope>
    <source>
        <strain evidence="3 4">HHB10207 ss-3</strain>
    </source>
</reference>
<keyword evidence="2" id="KW-1133">Transmembrane helix</keyword>
<dbReference type="Proteomes" id="UP000076798">
    <property type="component" value="Unassembled WGS sequence"/>
</dbReference>
<evidence type="ECO:0000313" key="4">
    <source>
        <dbReference type="Proteomes" id="UP000076798"/>
    </source>
</evidence>
<organism evidence="3 4">
    <name type="scientific">Sistotremastrum suecicum HHB10207 ss-3</name>
    <dbReference type="NCBI Taxonomy" id="1314776"/>
    <lineage>
        <taxon>Eukaryota</taxon>
        <taxon>Fungi</taxon>
        <taxon>Dikarya</taxon>
        <taxon>Basidiomycota</taxon>
        <taxon>Agaricomycotina</taxon>
        <taxon>Agaricomycetes</taxon>
        <taxon>Sistotremastrales</taxon>
        <taxon>Sistotremastraceae</taxon>
        <taxon>Sistotremastrum</taxon>
    </lineage>
</organism>
<name>A0A166E484_9AGAM</name>
<protein>
    <recommendedName>
        <fullName evidence="5">G-protein coupled receptors family 1 profile domain-containing protein</fullName>
    </recommendedName>
</protein>
<dbReference type="AlphaFoldDB" id="A0A166E484"/>
<proteinExistence type="predicted"/>
<dbReference type="EMBL" id="KV428050">
    <property type="protein sequence ID" value="KZT39193.1"/>
    <property type="molecule type" value="Genomic_DNA"/>
</dbReference>
<feature type="transmembrane region" description="Helical" evidence="2">
    <location>
        <begin position="69"/>
        <end position="94"/>
    </location>
</feature>
<evidence type="ECO:0000256" key="2">
    <source>
        <dbReference type="SAM" id="Phobius"/>
    </source>
</evidence>
<feature type="region of interest" description="Disordered" evidence="1">
    <location>
        <begin position="183"/>
        <end position="210"/>
    </location>
</feature>